<organism evidence="2 3">
    <name type="scientific">Pseudomonas syringae pv. avii</name>
    <dbReference type="NCBI Taxonomy" id="663959"/>
    <lineage>
        <taxon>Bacteria</taxon>
        <taxon>Pseudomonadati</taxon>
        <taxon>Pseudomonadota</taxon>
        <taxon>Gammaproteobacteria</taxon>
        <taxon>Pseudomonadales</taxon>
        <taxon>Pseudomonadaceae</taxon>
        <taxon>Pseudomonas</taxon>
        <taxon>Pseudomonas syringae</taxon>
    </lineage>
</organism>
<dbReference type="AlphaFoldDB" id="A0A3M5VNE2"/>
<keyword evidence="1" id="KW-0732">Signal</keyword>
<reference evidence="2 3" key="1">
    <citation type="submission" date="2018-08" db="EMBL/GenBank/DDBJ databases">
        <title>Recombination of ecologically and evolutionarily significant loci maintains genetic cohesion in the Pseudomonas syringae species complex.</title>
        <authorList>
            <person name="Dillon M."/>
            <person name="Thakur S."/>
            <person name="Almeida R.N.D."/>
            <person name="Weir B.S."/>
            <person name="Guttman D.S."/>
        </authorList>
    </citation>
    <scope>NUCLEOTIDE SEQUENCE [LARGE SCALE GENOMIC DNA]</scope>
    <source>
        <strain evidence="2 3">ICMP 14479</strain>
    </source>
</reference>
<evidence type="ECO:0008006" key="4">
    <source>
        <dbReference type="Google" id="ProtNLM"/>
    </source>
</evidence>
<dbReference type="InterPro" id="IPR010546">
    <property type="entry name" value="DUF1120"/>
</dbReference>
<proteinExistence type="predicted"/>
<evidence type="ECO:0000313" key="2">
    <source>
        <dbReference type="EMBL" id="RMU59035.1"/>
    </source>
</evidence>
<evidence type="ECO:0000256" key="1">
    <source>
        <dbReference type="SAM" id="SignalP"/>
    </source>
</evidence>
<comment type="caution">
    <text evidence="2">The sequence shown here is derived from an EMBL/GenBank/DDBJ whole genome shotgun (WGS) entry which is preliminary data.</text>
</comment>
<accession>A0A3M5VNE2</accession>
<dbReference type="Proteomes" id="UP000280395">
    <property type="component" value="Unassembled WGS sequence"/>
</dbReference>
<dbReference type="Pfam" id="PF06551">
    <property type="entry name" value="DUF1120"/>
    <property type="match status" value="1"/>
</dbReference>
<gene>
    <name evidence="2" type="ORF">ALP29_200987</name>
</gene>
<evidence type="ECO:0000313" key="3">
    <source>
        <dbReference type="Proteomes" id="UP000280395"/>
    </source>
</evidence>
<feature type="signal peptide" evidence="1">
    <location>
        <begin position="1"/>
        <end position="25"/>
    </location>
</feature>
<protein>
    <recommendedName>
        <fullName evidence="4">Protein GltF</fullName>
    </recommendedName>
</protein>
<dbReference type="EMBL" id="RBUA01000534">
    <property type="protein sequence ID" value="RMU59035.1"/>
    <property type="molecule type" value="Genomic_DNA"/>
</dbReference>
<sequence>MNRTTNIALAISLTALAATSLPASAVDLRVIGAITPSACTPVLGGGGTIDYGAIHPNSLSATDYTVLPVMSTAFSITCTAPAKVAIVPKNGRMGTLAGATEGITGAGAAPAGVQLFGVAGAAVVGLGLDGADQVGGYALAVLPRSALADGVPVASINRNADWSTFVATTTGLLYNHNIDRHTSWAATGTVDPIAFTTFSGELQVQAYLNKSAELDLSKPVNLDGLTTIELIYL</sequence>
<name>A0A3M5VNE2_PSESX</name>
<feature type="chain" id="PRO_5018028475" description="Protein GltF" evidence="1">
    <location>
        <begin position="26"/>
        <end position="233"/>
    </location>
</feature>
<dbReference type="RefSeq" id="WP_122299862.1">
    <property type="nucleotide sequence ID" value="NZ_RBUA01000534.1"/>
</dbReference>